<dbReference type="GO" id="GO:0004601">
    <property type="term" value="F:peroxidase activity"/>
    <property type="evidence" value="ECO:0007669"/>
    <property type="project" value="UniProtKB-KW"/>
</dbReference>
<dbReference type="InterPro" id="IPR019793">
    <property type="entry name" value="Peroxidases_heam-ligand_BS"/>
</dbReference>
<keyword evidence="5" id="KW-0408">Iron</keyword>
<dbReference type="InterPro" id="IPR044831">
    <property type="entry name" value="Ccp1-like"/>
</dbReference>
<dbReference type="PROSITE" id="PS50873">
    <property type="entry name" value="PEROXIDASE_4"/>
    <property type="match status" value="1"/>
</dbReference>
<gene>
    <name evidence="8" type="ORF">CTAYLR_003539</name>
</gene>
<dbReference type="Gene3D" id="1.10.520.10">
    <property type="match status" value="1"/>
</dbReference>
<evidence type="ECO:0000313" key="8">
    <source>
        <dbReference type="EMBL" id="KAJ8602172.1"/>
    </source>
</evidence>
<dbReference type="Proteomes" id="UP001230188">
    <property type="component" value="Unassembled WGS sequence"/>
</dbReference>
<name>A0AAD7XHY1_9STRA</name>
<dbReference type="GO" id="GO:0046872">
    <property type="term" value="F:metal ion binding"/>
    <property type="evidence" value="ECO:0007669"/>
    <property type="project" value="UniProtKB-KW"/>
</dbReference>
<dbReference type="GO" id="GO:0034599">
    <property type="term" value="P:cellular response to oxidative stress"/>
    <property type="evidence" value="ECO:0007669"/>
    <property type="project" value="InterPro"/>
</dbReference>
<dbReference type="GO" id="GO:0020037">
    <property type="term" value="F:heme binding"/>
    <property type="evidence" value="ECO:0007669"/>
    <property type="project" value="InterPro"/>
</dbReference>
<keyword evidence="1" id="KW-0575">Peroxidase</keyword>
<evidence type="ECO:0000256" key="1">
    <source>
        <dbReference type="ARBA" id="ARBA00022559"/>
    </source>
</evidence>
<dbReference type="PROSITE" id="PS00435">
    <property type="entry name" value="PEROXIDASE_1"/>
    <property type="match status" value="1"/>
</dbReference>
<dbReference type="GO" id="GO:0000302">
    <property type="term" value="P:response to reactive oxygen species"/>
    <property type="evidence" value="ECO:0007669"/>
    <property type="project" value="TreeGrafter"/>
</dbReference>
<comment type="caution">
    <text evidence="8">The sequence shown here is derived from an EMBL/GenBank/DDBJ whole genome shotgun (WGS) entry which is preliminary data.</text>
</comment>
<evidence type="ECO:0000256" key="3">
    <source>
        <dbReference type="ARBA" id="ARBA00022723"/>
    </source>
</evidence>
<dbReference type="PRINTS" id="PR00458">
    <property type="entry name" value="PEROXIDASE"/>
</dbReference>
<dbReference type="Gene3D" id="1.10.420.10">
    <property type="entry name" value="Peroxidase, domain 2"/>
    <property type="match status" value="1"/>
</dbReference>
<reference evidence="8" key="1">
    <citation type="submission" date="2023-01" db="EMBL/GenBank/DDBJ databases">
        <title>Metagenome sequencing of chrysophaentin producing Chrysophaeum taylorii.</title>
        <authorList>
            <person name="Davison J."/>
            <person name="Bewley C."/>
        </authorList>
    </citation>
    <scope>NUCLEOTIDE SEQUENCE</scope>
    <source>
        <strain evidence="8">NIES-1699</strain>
    </source>
</reference>
<dbReference type="PANTHER" id="PTHR31356:SF36">
    <property type="entry name" value="L-ASCORBATE PEROXIDASE 3"/>
    <property type="match status" value="1"/>
</dbReference>
<keyword evidence="4" id="KW-0560">Oxidoreductase</keyword>
<dbReference type="GO" id="GO:0042744">
    <property type="term" value="P:hydrogen peroxide catabolic process"/>
    <property type="evidence" value="ECO:0007669"/>
    <property type="project" value="TreeGrafter"/>
</dbReference>
<evidence type="ECO:0000256" key="2">
    <source>
        <dbReference type="ARBA" id="ARBA00022617"/>
    </source>
</evidence>
<evidence type="ECO:0000256" key="5">
    <source>
        <dbReference type="ARBA" id="ARBA00023004"/>
    </source>
</evidence>
<evidence type="ECO:0000313" key="9">
    <source>
        <dbReference type="Proteomes" id="UP001230188"/>
    </source>
</evidence>
<proteinExistence type="inferred from homology"/>
<feature type="domain" description="Plant heme peroxidase family profile" evidence="7">
    <location>
        <begin position="37"/>
        <end position="171"/>
    </location>
</feature>
<evidence type="ECO:0000256" key="4">
    <source>
        <dbReference type="ARBA" id="ARBA00023002"/>
    </source>
</evidence>
<dbReference type="AlphaFoldDB" id="A0AAD7XHY1"/>
<keyword evidence="3" id="KW-0479">Metal-binding</keyword>
<accession>A0AAD7XHY1</accession>
<sequence>MVVRSAIAAPYDEGPERVVDEMRAQIEALLATDVNCTLLPKFVRLVFHDCVGGCDGCVDMSDPENAGLLTPIEALMPICENIPEGSGVTRADCWAQAALSAAESSQDRSRFAFPLEKVGRQTCEAPNGVGGPERTMPNSHAGTSELIEWFREWFGFSKREIVALMGAHTLGGAIRNNSGYNGFWTPTWCSLNNDYYDSLWQIWSQKLTEEPNGHFQWELTSPPDAVYEHRTDSAGCPFLNLPGRGPPIPPDTDLEACPPLFMLNVDVAMAKDFGDKLNSHSGQVDCLWVDQPDDYDPREPCADARLLDFVLAYRDDNRLWVRDFQQVLTKLINTKARPLTKLDTTDSQMYDGFF</sequence>
<dbReference type="SUPFAM" id="SSF48113">
    <property type="entry name" value="Heme-dependent peroxidases"/>
    <property type="match status" value="1"/>
</dbReference>
<organism evidence="8 9">
    <name type="scientific">Chrysophaeum taylorii</name>
    <dbReference type="NCBI Taxonomy" id="2483200"/>
    <lineage>
        <taxon>Eukaryota</taxon>
        <taxon>Sar</taxon>
        <taxon>Stramenopiles</taxon>
        <taxon>Ochrophyta</taxon>
        <taxon>Pelagophyceae</taxon>
        <taxon>Pelagomonadales</taxon>
        <taxon>Pelagomonadaceae</taxon>
        <taxon>Chrysophaeum</taxon>
    </lineage>
</organism>
<keyword evidence="2" id="KW-0349">Heme</keyword>
<evidence type="ECO:0000256" key="6">
    <source>
        <dbReference type="RuleBase" id="RU004241"/>
    </source>
</evidence>
<keyword evidence="9" id="KW-1185">Reference proteome</keyword>
<dbReference type="InterPro" id="IPR010255">
    <property type="entry name" value="Haem_peroxidase_sf"/>
</dbReference>
<comment type="similarity">
    <text evidence="6">Belongs to the peroxidase family.</text>
</comment>
<dbReference type="EMBL" id="JAQMWT010000389">
    <property type="protein sequence ID" value="KAJ8602172.1"/>
    <property type="molecule type" value="Genomic_DNA"/>
</dbReference>
<dbReference type="Pfam" id="PF00141">
    <property type="entry name" value="peroxidase"/>
    <property type="match status" value="1"/>
</dbReference>
<evidence type="ECO:0000259" key="7">
    <source>
        <dbReference type="PROSITE" id="PS50873"/>
    </source>
</evidence>
<dbReference type="PANTHER" id="PTHR31356">
    <property type="entry name" value="THYLAKOID LUMENAL 29 KDA PROTEIN, CHLOROPLASTIC-RELATED"/>
    <property type="match status" value="1"/>
</dbReference>
<protein>
    <recommendedName>
        <fullName evidence="7">Plant heme peroxidase family profile domain-containing protein</fullName>
    </recommendedName>
</protein>
<dbReference type="InterPro" id="IPR002016">
    <property type="entry name" value="Haem_peroxidase"/>
</dbReference>